<dbReference type="Gene3D" id="1.20.5.2210">
    <property type="match status" value="1"/>
</dbReference>
<dbReference type="InterPro" id="IPR013837">
    <property type="entry name" value="ATP_synth_F0_suB"/>
</dbReference>
<dbReference type="PANTHER" id="PTHR12733">
    <property type="entry name" value="MITOCHONDRIAL ATP SYNTHASE B CHAIN"/>
    <property type="match status" value="1"/>
</dbReference>
<evidence type="ECO:0000313" key="9">
    <source>
        <dbReference type="EMBL" id="ODV89607.1"/>
    </source>
</evidence>
<dbReference type="Pfam" id="PF05405">
    <property type="entry name" value="Mt_ATP-synt_B"/>
    <property type="match status" value="1"/>
</dbReference>
<evidence type="ECO:0000256" key="7">
    <source>
        <dbReference type="ARBA" id="ARBA00023136"/>
    </source>
</evidence>
<dbReference type="GO" id="GO:0045259">
    <property type="term" value="C:proton-transporting ATP synthase complex"/>
    <property type="evidence" value="ECO:0007669"/>
    <property type="project" value="UniProtKB-KW"/>
</dbReference>
<name>A0A1E4TD18_9ASCO</name>
<keyword evidence="1 8" id="KW-0813">Transport</keyword>
<proteinExistence type="inferred from homology"/>
<comment type="subcellular location">
    <subcellularLocation>
        <location evidence="8">Mitochondrion</location>
    </subcellularLocation>
    <subcellularLocation>
        <location evidence="8">Mitochondrion inner membrane</location>
    </subcellularLocation>
</comment>
<keyword evidence="3 8" id="KW-0375">Hydrogen ion transport</keyword>
<comment type="subunit">
    <text evidence="8">F-type ATPases have 2 components, CF(1) - the catalytic core - and CF(0) - the membrane proton channel. In yeast, the dimeric form of ATP synthase consists of 17 polypeptides: alpha, beta, gamma, delta, epsilon, 4 (B), 5 (OSCP), 6 (A), 8, 9 (C), d, E (Tim11), f, g, h, i/j and k.</text>
</comment>
<organism evidence="9 10">
    <name type="scientific">Tortispora caseinolytica NRRL Y-17796</name>
    <dbReference type="NCBI Taxonomy" id="767744"/>
    <lineage>
        <taxon>Eukaryota</taxon>
        <taxon>Fungi</taxon>
        <taxon>Dikarya</taxon>
        <taxon>Ascomycota</taxon>
        <taxon>Saccharomycotina</taxon>
        <taxon>Trigonopsidomycetes</taxon>
        <taxon>Trigonopsidales</taxon>
        <taxon>Trigonopsidaceae</taxon>
        <taxon>Tortispora</taxon>
    </lineage>
</organism>
<comment type="function">
    <text evidence="8">Subunit b, of the mitochondrial membrane ATP synthase complex (F(1)F(0) ATP synthase or Complex V) that produces ATP from ADP in the presence of a proton gradient across the membrane which is generated by electron transport complexes of the respiratory chain. ATP synthase complex consist of a soluble F(1) head domain - the catalytic core - and a membrane F(1) domain - the membrane proton channel. These two domains are linked by a central stalk rotating inside the F(1) region and a stationary peripheral stalk. During catalysis, ATP synthesis in the catalytic domain of F(1) is coupled via a rotary mechanism of the central stalk subunits to proton translocation. In vivo, can only synthesize ATP although its ATP hydrolase activity can be activated artificially in vitro. Part of the complex F(0) domain. Part of the complex F(0) domain and the peripheric stalk, which acts as a stator to hold the catalytic alpha(3)beta(3) subcomplex and subunit a/ATP6 static relative to the rotary elements.</text>
</comment>
<protein>
    <recommendedName>
        <fullName evidence="8">ATP synthase subunit 4</fullName>
    </recommendedName>
</protein>
<dbReference type="PANTHER" id="PTHR12733:SF3">
    <property type="entry name" value="ATP SYNTHASE F(0) COMPLEX SUBUNIT B1, MITOCHONDRIAL"/>
    <property type="match status" value="1"/>
</dbReference>
<keyword evidence="2 8" id="KW-0138">CF(0)</keyword>
<reference evidence="10" key="1">
    <citation type="submission" date="2016-02" db="EMBL/GenBank/DDBJ databases">
        <title>Comparative genomics of biotechnologically important yeasts.</title>
        <authorList>
            <consortium name="DOE Joint Genome Institute"/>
            <person name="Riley R."/>
            <person name="Haridas S."/>
            <person name="Wolfe K.H."/>
            <person name="Lopes M.R."/>
            <person name="Hittinger C.T."/>
            <person name="Goker M."/>
            <person name="Salamov A."/>
            <person name="Wisecaver J."/>
            <person name="Long T.M."/>
            <person name="Aerts A.L."/>
            <person name="Barry K."/>
            <person name="Choi C."/>
            <person name="Clum A."/>
            <person name="Coughlan A.Y."/>
            <person name="Deshpande S."/>
            <person name="Douglass A.P."/>
            <person name="Hanson S.J."/>
            <person name="Klenk H.-P."/>
            <person name="Labutti K."/>
            <person name="Lapidus A."/>
            <person name="Lindquist E."/>
            <person name="Lipzen A."/>
            <person name="Meier-Kolthoff J.P."/>
            <person name="Ohm R.A."/>
            <person name="Otillar R.P."/>
            <person name="Pangilinan J."/>
            <person name="Peng Y."/>
            <person name="Rokas A."/>
            <person name="Rosa C.A."/>
            <person name="Scheuner C."/>
            <person name="Sibirny A.A."/>
            <person name="Slot J.C."/>
            <person name="Stielow J.B."/>
            <person name="Sun H."/>
            <person name="Kurtzman C.P."/>
            <person name="Blackwell M."/>
            <person name="Jeffries T.W."/>
            <person name="Grigoriev I.V."/>
        </authorList>
    </citation>
    <scope>NUCLEOTIDE SEQUENCE [LARGE SCALE GENOMIC DNA]</scope>
    <source>
        <strain evidence="10">NRRL Y-17796</strain>
    </source>
</reference>
<evidence type="ECO:0000256" key="5">
    <source>
        <dbReference type="ARBA" id="ARBA00023065"/>
    </source>
</evidence>
<dbReference type="EMBL" id="KV453843">
    <property type="protein sequence ID" value="ODV89607.1"/>
    <property type="molecule type" value="Genomic_DNA"/>
</dbReference>
<dbReference type="GO" id="GO:0065003">
    <property type="term" value="P:protein-containing complex assembly"/>
    <property type="evidence" value="ECO:0007669"/>
    <property type="project" value="EnsemblFungi"/>
</dbReference>
<dbReference type="GO" id="GO:0005743">
    <property type="term" value="C:mitochondrial inner membrane"/>
    <property type="evidence" value="ECO:0007669"/>
    <property type="project" value="UniProtKB-SubCell"/>
</dbReference>
<dbReference type="InterPro" id="IPR008688">
    <property type="entry name" value="ATP_synth_Bsub_B/MI25"/>
</dbReference>
<evidence type="ECO:0000256" key="6">
    <source>
        <dbReference type="ARBA" id="ARBA00023128"/>
    </source>
</evidence>
<keyword evidence="7 8" id="KW-0472">Membrane</keyword>
<dbReference type="Proteomes" id="UP000095023">
    <property type="component" value="Unassembled WGS sequence"/>
</dbReference>
<sequence>MAPVTAVPVMARRLYSTEQEDPKAKANAFIEAIPGSNYLSKTGIVATGTAAGIYAIANELFVLNEEALMLGTVVFILTCVGKFGGPAYSEFAKGYIDNVKKILNDARQAHAQSVKDRINDVSQFKDVVSTTEQLFAVSKETAKLESEAFELKQKVTTAHEIKAVLDSWVRYEASVRQREQGELAKSVIAAIEKEVQNSKFQKDYLAQSVADVEKLFAKA</sequence>
<evidence type="ECO:0000256" key="1">
    <source>
        <dbReference type="ARBA" id="ARBA00022448"/>
    </source>
</evidence>
<dbReference type="GO" id="GO:0046933">
    <property type="term" value="F:proton-transporting ATP synthase activity, rotational mechanism"/>
    <property type="evidence" value="ECO:0007669"/>
    <property type="project" value="EnsemblFungi"/>
</dbReference>
<comment type="similarity">
    <text evidence="8">Belongs to the eukaryotic ATPase B chain family.</text>
</comment>
<keyword evidence="10" id="KW-1185">Reference proteome</keyword>
<dbReference type="SUPFAM" id="SSF161060">
    <property type="entry name" value="ATP synthase B chain-like"/>
    <property type="match status" value="1"/>
</dbReference>
<accession>A0A1E4TD18</accession>
<keyword evidence="5 8" id="KW-0406">Ion transport</keyword>
<dbReference type="FunFam" id="1.20.5.2210:FF:000002">
    <property type="entry name" value="ATP synthase subunit 4 mitochondrial"/>
    <property type="match status" value="1"/>
</dbReference>
<dbReference type="GO" id="GO:0046961">
    <property type="term" value="F:proton-transporting ATPase activity, rotational mechanism"/>
    <property type="evidence" value="ECO:0007669"/>
    <property type="project" value="EnsemblFungi"/>
</dbReference>
<keyword evidence="6 8" id="KW-0496">Mitochondrion</keyword>
<keyword evidence="4 8" id="KW-0999">Mitochondrion inner membrane</keyword>
<evidence type="ECO:0000256" key="2">
    <source>
        <dbReference type="ARBA" id="ARBA00022547"/>
    </source>
</evidence>
<evidence type="ECO:0000256" key="8">
    <source>
        <dbReference type="RuleBase" id="RU368017"/>
    </source>
</evidence>
<evidence type="ECO:0000256" key="4">
    <source>
        <dbReference type="ARBA" id="ARBA00022792"/>
    </source>
</evidence>
<evidence type="ECO:0000256" key="3">
    <source>
        <dbReference type="ARBA" id="ARBA00022781"/>
    </source>
</evidence>
<dbReference type="AlphaFoldDB" id="A0A1E4TD18"/>
<gene>
    <name evidence="9" type="ORF">CANCADRAFT_32808</name>
</gene>
<dbReference type="OrthoDB" id="67388at2759"/>
<evidence type="ECO:0000313" key="10">
    <source>
        <dbReference type="Proteomes" id="UP000095023"/>
    </source>
</evidence>